<keyword evidence="3" id="KW-1185">Reference proteome</keyword>
<gene>
    <name evidence="2" type="ORF">GWC95_12050</name>
</gene>
<evidence type="ECO:0000313" key="2">
    <source>
        <dbReference type="EMBL" id="NCI50660.1"/>
    </source>
</evidence>
<feature type="signal peptide" evidence="1">
    <location>
        <begin position="1"/>
        <end position="18"/>
    </location>
</feature>
<organism evidence="2 3">
    <name type="scientific">Sediminibacterium roseum</name>
    <dbReference type="NCBI Taxonomy" id="1978412"/>
    <lineage>
        <taxon>Bacteria</taxon>
        <taxon>Pseudomonadati</taxon>
        <taxon>Bacteroidota</taxon>
        <taxon>Chitinophagia</taxon>
        <taxon>Chitinophagales</taxon>
        <taxon>Chitinophagaceae</taxon>
        <taxon>Sediminibacterium</taxon>
    </lineage>
</organism>
<keyword evidence="1" id="KW-0732">Signal</keyword>
<feature type="chain" id="PRO_5045224268" description="DUF3316 domain-containing protein" evidence="1">
    <location>
        <begin position="19"/>
        <end position="270"/>
    </location>
</feature>
<evidence type="ECO:0000313" key="3">
    <source>
        <dbReference type="Proteomes" id="UP000753802"/>
    </source>
</evidence>
<comment type="caution">
    <text evidence="2">The sequence shown here is derived from an EMBL/GenBank/DDBJ whole genome shotgun (WGS) entry which is preliminary data.</text>
</comment>
<sequence>MNRLIVFVLVLLSSTLSAQELYVFSEPASNMPAHSISLKQTAKVLRNRYSGNTESRHTSEVMWGVNKNLMLHGAATFSDMYSSNLRWESARAYGKYRFLSNDGMYSHFRMSAFAEASVSRNNAMYDELSIDGDQGGIQAGIIATQLLHKLALSATLGRTEVLQSSRWDKSSTLSVPYSAYTYSLSAGYLVLPRKYTSYDQTNLNLYVELLGQQTTGVSKYYIDLAPAVQLIFSSTAKLNAGYRFQLGSDMRRMAANSWLLSFEWTFLNVK</sequence>
<accession>A0ABX0A090</accession>
<dbReference type="RefSeq" id="WP_161818976.1">
    <property type="nucleotide sequence ID" value="NZ_JAACJS010000015.1"/>
</dbReference>
<dbReference type="Proteomes" id="UP000753802">
    <property type="component" value="Unassembled WGS sequence"/>
</dbReference>
<evidence type="ECO:0000256" key="1">
    <source>
        <dbReference type="SAM" id="SignalP"/>
    </source>
</evidence>
<proteinExistence type="predicted"/>
<evidence type="ECO:0008006" key="4">
    <source>
        <dbReference type="Google" id="ProtNLM"/>
    </source>
</evidence>
<name>A0ABX0A090_9BACT</name>
<protein>
    <recommendedName>
        <fullName evidence="4">DUF3316 domain-containing protein</fullName>
    </recommendedName>
</protein>
<reference evidence="2 3" key="1">
    <citation type="submission" date="2020-01" db="EMBL/GenBank/DDBJ databases">
        <title>Genome analysis.</title>
        <authorList>
            <person name="Wu S."/>
            <person name="Wang G."/>
        </authorList>
    </citation>
    <scope>NUCLEOTIDE SEQUENCE [LARGE SCALE GENOMIC DNA]</scope>
    <source>
        <strain evidence="2 3">SYL130</strain>
    </source>
</reference>
<dbReference type="EMBL" id="JAACJS010000015">
    <property type="protein sequence ID" value="NCI50660.1"/>
    <property type="molecule type" value="Genomic_DNA"/>
</dbReference>